<evidence type="ECO:0000256" key="3">
    <source>
        <dbReference type="ARBA" id="ARBA00010013"/>
    </source>
</evidence>
<gene>
    <name evidence="11" type="ORF">A3H66_03385</name>
</gene>
<dbReference type="Gene3D" id="2.60.40.2480">
    <property type="entry name" value="Periplasmic metal-binding protein Tp34-type"/>
    <property type="match status" value="2"/>
</dbReference>
<feature type="chain" id="PRO_5009521170" description="Iron permease" evidence="10">
    <location>
        <begin position="28"/>
        <end position="824"/>
    </location>
</feature>
<feature type="transmembrane region" description="Helical" evidence="9">
    <location>
        <begin position="595"/>
        <end position="615"/>
    </location>
</feature>
<dbReference type="PANTHER" id="PTHR31632:SF2">
    <property type="entry name" value="PLASMA MEMBRANE IRON PERMEASE"/>
    <property type="match status" value="1"/>
</dbReference>
<feature type="transmembrane region" description="Helical" evidence="9">
    <location>
        <begin position="627"/>
        <end position="647"/>
    </location>
</feature>
<evidence type="ECO:0000256" key="9">
    <source>
        <dbReference type="SAM" id="Phobius"/>
    </source>
</evidence>
<evidence type="ECO:0000256" key="5">
    <source>
        <dbReference type="ARBA" id="ARBA00022729"/>
    </source>
</evidence>
<evidence type="ECO:0000313" key="12">
    <source>
        <dbReference type="Proteomes" id="UP000178783"/>
    </source>
</evidence>
<name>A0A1F5SC96_9BACT</name>
<evidence type="ECO:0000256" key="6">
    <source>
        <dbReference type="ARBA" id="ARBA00022989"/>
    </source>
</evidence>
<evidence type="ECO:0000256" key="2">
    <source>
        <dbReference type="ARBA" id="ARBA00008333"/>
    </source>
</evidence>
<dbReference type="InterPro" id="IPR004923">
    <property type="entry name" value="FTR1/Fip1/EfeU"/>
</dbReference>
<dbReference type="Pfam" id="PF03239">
    <property type="entry name" value="FTR1"/>
    <property type="match status" value="2"/>
</dbReference>
<dbReference type="InterPro" id="IPR038482">
    <property type="entry name" value="Tp34-type_sf"/>
</dbReference>
<evidence type="ECO:0000256" key="8">
    <source>
        <dbReference type="SAM" id="Coils"/>
    </source>
</evidence>
<dbReference type="GO" id="GO:0033573">
    <property type="term" value="C:high-affinity iron permease complex"/>
    <property type="evidence" value="ECO:0007669"/>
    <property type="project" value="InterPro"/>
</dbReference>
<dbReference type="AlphaFoldDB" id="A0A1F5SC96"/>
<keyword evidence="5 10" id="KW-0732">Signal</keyword>
<comment type="caution">
    <text evidence="11">The sequence shown here is derived from an EMBL/GenBank/DDBJ whole genome shotgun (WGS) entry which is preliminary data.</text>
</comment>
<feature type="transmembrane region" description="Helical" evidence="9">
    <location>
        <begin position="791"/>
        <end position="810"/>
    </location>
</feature>
<feature type="signal peptide" evidence="10">
    <location>
        <begin position="1"/>
        <end position="27"/>
    </location>
</feature>
<feature type="transmembrane region" description="Helical" evidence="9">
    <location>
        <begin position="705"/>
        <end position="727"/>
    </location>
</feature>
<evidence type="ECO:0008006" key="13">
    <source>
        <dbReference type="Google" id="ProtNLM"/>
    </source>
</evidence>
<organism evidence="11 12">
    <name type="scientific">Candidatus Falkowbacteria bacterium RIFCSPLOWO2_02_FULL_45_21</name>
    <dbReference type="NCBI Taxonomy" id="1797989"/>
    <lineage>
        <taxon>Bacteria</taxon>
        <taxon>Candidatus Falkowiibacteriota</taxon>
    </lineage>
</organism>
<comment type="subcellular location">
    <subcellularLocation>
        <location evidence="1">Membrane</location>
        <topology evidence="1">Multi-pass membrane protein</topology>
    </subcellularLocation>
</comment>
<comment type="similarity">
    <text evidence="3">Belongs to the UPF0423 family.</text>
</comment>
<accession>A0A1F5SC96</accession>
<evidence type="ECO:0000313" key="11">
    <source>
        <dbReference type="EMBL" id="OGF24345.1"/>
    </source>
</evidence>
<feature type="coiled-coil region" evidence="8">
    <location>
        <begin position="528"/>
        <end position="555"/>
    </location>
</feature>
<dbReference type="InterPro" id="IPR018470">
    <property type="entry name" value="Metal-bd_Tp34-typ"/>
</dbReference>
<feature type="transmembrane region" description="Helical" evidence="9">
    <location>
        <begin position="667"/>
        <end position="685"/>
    </location>
</feature>
<evidence type="ECO:0000256" key="4">
    <source>
        <dbReference type="ARBA" id="ARBA00022692"/>
    </source>
</evidence>
<keyword evidence="6 9" id="KW-1133">Transmembrane helix</keyword>
<comment type="similarity">
    <text evidence="2">Belongs to the oxidase-dependent Fe transporter (OFeT) (TC 9.A.10.1) family.</text>
</comment>
<evidence type="ECO:0000256" key="7">
    <source>
        <dbReference type="ARBA" id="ARBA00023136"/>
    </source>
</evidence>
<feature type="transmembrane region" description="Helical" evidence="9">
    <location>
        <begin position="570"/>
        <end position="588"/>
    </location>
</feature>
<evidence type="ECO:0000256" key="1">
    <source>
        <dbReference type="ARBA" id="ARBA00004141"/>
    </source>
</evidence>
<sequence length="824" mass="90367">MKTIIIKSWLILGLTMAVMLVSPISSADSNNNFKAEVQSLLGTLKLVGAEYVDAVKDEKIIDEKEYLETEIFIDKAIEQYADLAEEIGQISPDRRTDILNRLKAIKQIIQSQGDPAKVNERLKEITASLQKLSGGGAVSDQAKGEATSQNLADSQLGGEQLVGGLRIGLAIEPAKDFWFYDKEKLAKNPAAGQTHRLKAVLREKTTKRMIPYTEITVNITKADGWSANSKLYPVWGEFLHYGNNLTLPGDGDYKAAVAVEHGPMAHEELDKWIKPIVTVFELTVKDGIAKIEAQPKITDTEDGFSPGDDIDVAVAELWEEKKVGQYFIGFIAENVEEIYAYRSGTLSGTKKPADNYHLEVVLREAASGRIVPYAGLTMRLANQKTGQQINYNLVPMWATFLHYAANAEVGSGVWEVEVQIAAPALAYDRPADALSAAAAQFTFNTDKVSKPEETNELTGAIAKIKDTVDQAVTEYKAGNFEAASKLARDAFIIFEEETGSAISAKNARLEDEIESQILKLSGAMKGPSQEIDNLLAALEAKLDQAEALLQEPANAAALFIQSLAIIVREGFEAIIIIAAIIAYLVVSGNKNKTKIIYRAGGLAVLASLLTAWLIEQIFKIDVASREILEGVTMLVAVAVLLYVSYWLINKVPSYNWQKFIHGKVKDAVTSGNQFVLGSVAFLAVYREGFETALFYKALFINAPAGGYPILAGLISGLLLLALIFWIFKKFGVKIPVKQFFIATGAIMFYMAFTFLGNGLAELQEGQALTSSPLPWAPRIAWLGMHSTLETLAAQIILLIAVILSLVYLFVWRREKEDKKHSELT</sequence>
<dbReference type="PANTHER" id="PTHR31632">
    <property type="entry name" value="IRON TRANSPORTER FTH1"/>
    <property type="match status" value="1"/>
</dbReference>
<dbReference type="Pfam" id="PF10634">
    <property type="entry name" value="Iron_transport"/>
    <property type="match status" value="1"/>
</dbReference>
<dbReference type="EMBL" id="MFFW01000025">
    <property type="protein sequence ID" value="OGF24345.1"/>
    <property type="molecule type" value="Genomic_DNA"/>
</dbReference>
<dbReference type="Proteomes" id="UP000178783">
    <property type="component" value="Unassembled WGS sequence"/>
</dbReference>
<proteinExistence type="inferred from homology"/>
<evidence type="ECO:0000256" key="10">
    <source>
        <dbReference type="SAM" id="SignalP"/>
    </source>
</evidence>
<reference evidence="11 12" key="1">
    <citation type="journal article" date="2016" name="Nat. Commun.">
        <title>Thousands of microbial genomes shed light on interconnected biogeochemical processes in an aquifer system.</title>
        <authorList>
            <person name="Anantharaman K."/>
            <person name="Brown C.T."/>
            <person name="Hug L.A."/>
            <person name="Sharon I."/>
            <person name="Castelle C.J."/>
            <person name="Probst A.J."/>
            <person name="Thomas B.C."/>
            <person name="Singh A."/>
            <person name="Wilkins M.J."/>
            <person name="Karaoz U."/>
            <person name="Brodie E.L."/>
            <person name="Williams K.H."/>
            <person name="Hubbard S.S."/>
            <person name="Banfield J.F."/>
        </authorList>
    </citation>
    <scope>NUCLEOTIDE SEQUENCE [LARGE SCALE GENOMIC DNA]</scope>
</reference>
<feature type="transmembrane region" description="Helical" evidence="9">
    <location>
        <begin position="739"/>
        <end position="760"/>
    </location>
</feature>
<keyword evidence="7 9" id="KW-0472">Membrane</keyword>
<dbReference type="STRING" id="1797989.A3H66_03385"/>
<dbReference type="GO" id="GO:0015093">
    <property type="term" value="F:ferrous iron transmembrane transporter activity"/>
    <property type="evidence" value="ECO:0007669"/>
    <property type="project" value="TreeGrafter"/>
</dbReference>
<keyword evidence="4 9" id="KW-0812">Transmembrane</keyword>
<keyword evidence="8" id="KW-0175">Coiled coil</keyword>
<protein>
    <recommendedName>
        <fullName evidence="13">Iron permease</fullName>
    </recommendedName>
</protein>